<evidence type="ECO:0000256" key="1">
    <source>
        <dbReference type="SAM" id="SignalP"/>
    </source>
</evidence>
<reference evidence="2 3" key="1">
    <citation type="submission" date="2018-07" db="EMBL/GenBank/DDBJ databases">
        <title>Genomic Encyclopedia of Type Strains, Phase IV (KMG-IV): sequencing the most valuable type-strain genomes for metagenomic binning, comparative biology and taxonomic classification.</title>
        <authorList>
            <person name="Goeker M."/>
        </authorList>
    </citation>
    <scope>NUCLEOTIDE SEQUENCE [LARGE SCALE GENOMIC DNA]</scope>
    <source>
        <strain evidence="2 3">DSM 44290</strain>
    </source>
</reference>
<protein>
    <recommendedName>
        <fullName evidence="4">YVTN family beta-propeller protein</fullName>
    </recommendedName>
</protein>
<dbReference type="STRING" id="1210086.GCA_001613105_01014"/>
<dbReference type="Gene3D" id="2.130.10.10">
    <property type="entry name" value="YVTN repeat-like/Quinoprotein amine dehydrogenase"/>
    <property type="match status" value="2"/>
</dbReference>
<dbReference type="SUPFAM" id="SSF50974">
    <property type="entry name" value="Nitrous oxide reductase, N-terminal domain"/>
    <property type="match status" value="1"/>
</dbReference>
<dbReference type="InterPro" id="IPR015943">
    <property type="entry name" value="WD40/YVTN_repeat-like_dom_sf"/>
</dbReference>
<sequence length="378" mass="40261">MSIVSPRLRRRTAVLLATCALAAFATSGAALANPSIPGSTSGPDGPIWLPNYGTGSVLRIDPGTLSVQQEVLDVGDHPMVIKALPDRSRMFVGNFGPANPFTWNVSVIDMPSGHLVTRIPTLGAPYATITLSQDARYLFVPTALSLVQVIDTRTLAVVRTIPVLLPPNPAHIEVSPDGATIYVLSGSGILTKYDAYSGAVQGTPLFVNGAAPGWGALSADGRTLYAVNFWSGVTIVDLAAWTVRRTVLMDLWAEPISATLTPDGDRLWVCDYNSDEVVILDAHTGAELNRFHTDGAAVYAGFSADGHTAYVSTVSDGAPLVYFSPLAGWYHSKQQVWDPFMANLANLDTSVVAYDTTTFERTHSYTTRGAFVAGVYPG</sequence>
<name>A0A370IBF4_9NOCA</name>
<dbReference type="InterPro" id="IPR051200">
    <property type="entry name" value="Host-pathogen_enzymatic-act"/>
</dbReference>
<feature type="signal peptide" evidence="1">
    <location>
        <begin position="1"/>
        <end position="32"/>
    </location>
</feature>
<proteinExistence type="predicted"/>
<accession>A0A370IBF4</accession>
<dbReference type="AlphaFoldDB" id="A0A370IBF4"/>
<dbReference type="EMBL" id="QQBC01000002">
    <property type="protein sequence ID" value="RDI68037.1"/>
    <property type="molecule type" value="Genomic_DNA"/>
</dbReference>
<evidence type="ECO:0000313" key="2">
    <source>
        <dbReference type="EMBL" id="RDI68037.1"/>
    </source>
</evidence>
<dbReference type="InterPro" id="IPR011045">
    <property type="entry name" value="N2O_reductase_N"/>
</dbReference>
<organism evidence="2 3">
    <name type="scientific">Nocardia pseudobrasiliensis</name>
    <dbReference type="NCBI Taxonomy" id="45979"/>
    <lineage>
        <taxon>Bacteria</taxon>
        <taxon>Bacillati</taxon>
        <taxon>Actinomycetota</taxon>
        <taxon>Actinomycetes</taxon>
        <taxon>Mycobacteriales</taxon>
        <taxon>Nocardiaceae</taxon>
        <taxon>Nocardia</taxon>
    </lineage>
</organism>
<evidence type="ECO:0008006" key="4">
    <source>
        <dbReference type="Google" id="ProtNLM"/>
    </source>
</evidence>
<gene>
    <name evidence="2" type="ORF">DFR76_102438</name>
</gene>
<dbReference type="PANTHER" id="PTHR47197:SF3">
    <property type="entry name" value="DIHYDRO-HEME D1 DEHYDROGENASE"/>
    <property type="match status" value="1"/>
</dbReference>
<feature type="chain" id="PRO_5016837402" description="YVTN family beta-propeller protein" evidence="1">
    <location>
        <begin position="33"/>
        <end position="378"/>
    </location>
</feature>
<dbReference type="RefSeq" id="WP_067992487.1">
    <property type="nucleotide sequence ID" value="NZ_QQBC01000002.1"/>
</dbReference>
<comment type="caution">
    <text evidence="2">The sequence shown here is derived from an EMBL/GenBank/DDBJ whole genome shotgun (WGS) entry which is preliminary data.</text>
</comment>
<evidence type="ECO:0000313" key="3">
    <source>
        <dbReference type="Proteomes" id="UP000254869"/>
    </source>
</evidence>
<dbReference type="PANTHER" id="PTHR47197">
    <property type="entry name" value="PROTEIN NIRF"/>
    <property type="match status" value="1"/>
</dbReference>
<dbReference type="Proteomes" id="UP000254869">
    <property type="component" value="Unassembled WGS sequence"/>
</dbReference>
<keyword evidence="3" id="KW-1185">Reference proteome</keyword>
<keyword evidence="1" id="KW-0732">Signal</keyword>